<dbReference type="Proteomes" id="UP001281410">
    <property type="component" value="Unassembled WGS sequence"/>
</dbReference>
<keyword evidence="2" id="KW-1185">Reference proteome</keyword>
<name>A0AAE0B3I6_9ROSI</name>
<gene>
    <name evidence="1" type="ORF">Dsin_000992</name>
</gene>
<dbReference type="AlphaFoldDB" id="A0AAE0B3I6"/>
<dbReference type="PANTHER" id="PTHR48449">
    <property type="entry name" value="DUF1985 DOMAIN-CONTAINING PROTEIN"/>
    <property type="match status" value="1"/>
</dbReference>
<dbReference type="EMBL" id="JANJYJ010000001">
    <property type="protein sequence ID" value="KAK3229111.1"/>
    <property type="molecule type" value="Genomic_DNA"/>
</dbReference>
<organism evidence="1 2">
    <name type="scientific">Dipteronia sinensis</name>
    <dbReference type="NCBI Taxonomy" id="43782"/>
    <lineage>
        <taxon>Eukaryota</taxon>
        <taxon>Viridiplantae</taxon>
        <taxon>Streptophyta</taxon>
        <taxon>Embryophyta</taxon>
        <taxon>Tracheophyta</taxon>
        <taxon>Spermatophyta</taxon>
        <taxon>Magnoliopsida</taxon>
        <taxon>eudicotyledons</taxon>
        <taxon>Gunneridae</taxon>
        <taxon>Pentapetalae</taxon>
        <taxon>rosids</taxon>
        <taxon>malvids</taxon>
        <taxon>Sapindales</taxon>
        <taxon>Sapindaceae</taxon>
        <taxon>Hippocastanoideae</taxon>
        <taxon>Acereae</taxon>
        <taxon>Dipteronia</taxon>
    </lineage>
</organism>
<accession>A0AAE0B3I6</accession>
<comment type="caution">
    <text evidence="1">The sequence shown here is derived from an EMBL/GenBank/DDBJ whole genome shotgun (WGS) entry which is preliminary data.</text>
</comment>
<proteinExistence type="predicted"/>
<reference evidence="1" key="1">
    <citation type="journal article" date="2023" name="Plant J.">
        <title>Genome sequences and population genomics provide insights into the demographic history, inbreeding, and mutation load of two 'living fossil' tree species of Dipteronia.</title>
        <authorList>
            <person name="Feng Y."/>
            <person name="Comes H.P."/>
            <person name="Chen J."/>
            <person name="Zhu S."/>
            <person name="Lu R."/>
            <person name="Zhang X."/>
            <person name="Li P."/>
            <person name="Qiu J."/>
            <person name="Olsen K.M."/>
            <person name="Qiu Y."/>
        </authorList>
    </citation>
    <scope>NUCLEOTIDE SEQUENCE</scope>
    <source>
        <strain evidence="1">NBL</strain>
    </source>
</reference>
<sequence>MQMRNQLNILLKTSVGEWVPDNLTAEERRRYTESYFGHFIRMHREMKFSGGIVHWLLMRELYHDGLEDEMRFMIGHHLVRFSKVEFYLITGLKFRVILDMVRYDMVENGIHERYFGGRDEVDFEQLRPVLRIGIFEQQYDVVKLFLVYMLN</sequence>
<evidence type="ECO:0000313" key="1">
    <source>
        <dbReference type="EMBL" id="KAK3229111.1"/>
    </source>
</evidence>
<evidence type="ECO:0000313" key="2">
    <source>
        <dbReference type="Proteomes" id="UP001281410"/>
    </source>
</evidence>
<dbReference type="PANTHER" id="PTHR48449:SF1">
    <property type="entry name" value="DUF1985 DOMAIN-CONTAINING PROTEIN"/>
    <property type="match status" value="1"/>
</dbReference>
<protein>
    <submittedName>
        <fullName evidence="1">Uncharacterized protein</fullName>
    </submittedName>
</protein>